<keyword evidence="5" id="KW-0949">S-adenosyl-L-methionine</keyword>
<keyword evidence="3 7" id="KW-0489">Methyltransferase</keyword>
<gene>
    <name evidence="7" type="ORF">IM816_08010</name>
</gene>
<evidence type="ECO:0000256" key="5">
    <source>
        <dbReference type="ARBA" id="ARBA00022691"/>
    </source>
</evidence>
<dbReference type="Gene3D" id="3.40.50.150">
    <property type="entry name" value="Vaccinia Virus protein VP39"/>
    <property type="match status" value="2"/>
</dbReference>
<reference evidence="7" key="1">
    <citation type="submission" date="2020-10" db="EMBL/GenBank/DDBJ databases">
        <title>Whole-genome sequence of Luteibacter sp. EIF3.</title>
        <authorList>
            <person name="Friedrich I."/>
            <person name="Hertel R."/>
            <person name="Daniel R."/>
        </authorList>
    </citation>
    <scope>NUCLEOTIDE SEQUENCE</scope>
    <source>
        <strain evidence="7">EIF3</strain>
    </source>
</reference>
<feature type="domain" description="Methyltransferase small" evidence="6">
    <location>
        <begin position="174"/>
        <end position="345"/>
    </location>
</feature>
<evidence type="ECO:0000256" key="1">
    <source>
        <dbReference type="ARBA" id="ARBA00022490"/>
    </source>
</evidence>
<keyword evidence="8" id="KW-1185">Reference proteome</keyword>
<dbReference type="PROSITE" id="PS00092">
    <property type="entry name" value="N6_MTASE"/>
    <property type="match status" value="1"/>
</dbReference>
<accession>A0ABY4TBC7</accession>
<dbReference type="CDD" id="cd02440">
    <property type="entry name" value="AdoMet_MTases"/>
    <property type="match status" value="1"/>
</dbReference>
<dbReference type="InterPro" id="IPR029063">
    <property type="entry name" value="SAM-dependent_MTases_sf"/>
</dbReference>
<dbReference type="Pfam" id="PF05175">
    <property type="entry name" value="MTS"/>
    <property type="match status" value="1"/>
</dbReference>
<dbReference type="GO" id="GO:0032259">
    <property type="term" value="P:methylation"/>
    <property type="evidence" value="ECO:0007669"/>
    <property type="project" value="UniProtKB-KW"/>
</dbReference>
<evidence type="ECO:0000259" key="6">
    <source>
        <dbReference type="Pfam" id="PF05175"/>
    </source>
</evidence>
<dbReference type="InterPro" id="IPR002052">
    <property type="entry name" value="DNA_methylase_N6_adenine_CS"/>
</dbReference>
<dbReference type="RefSeq" id="WP_250340474.1">
    <property type="nucleotide sequence ID" value="NZ_CP063231.1"/>
</dbReference>
<keyword evidence="1" id="KW-0963">Cytoplasm</keyword>
<evidence type="ECO:0000256" key="3">
    <source>
        <dbReference type="ARBA" id="ARBA00022603"/>
    </source>
</evidence>
<dbReference type="SUPFAM" id="SSF53335">
    <property type="entry name" value="S-adenosyl-L-methionine-dependent methyltransferases"/>
    <property type="match status" value="1"/>
</dbReference>
<dbReference type="Proteomes" id="UP001056681">
    <property type="component" value="Chromosome"/>
</dbReference>
<dbReference type="EMBL" id="CP063231">
    <property type="protein sequence ID" value="URL60016.1"/>
    <property type="molecule type" value="Genomic_DNA"/>
</dbReference>
<dbReference type="PANTHER" id="PTHR47816:SF4">
    <property type="entry name" value="RIBOSOMAL RNA SMALL SUBUNIT METHYLTRANSFERASE C"/>
    <property type="match status" value="1"/>
</dbReference>
<organism evidence="7 8">
    <name type="scientific">Luteibacter flocculans</name>
    <dbReference type="NCBI Taxonomy" id="2780091"/>
    <lineage>
        <taxon>Bacteria</taxon>
        <taxon>Pseudomonadati</taxon>
        <taxon>Pseudomonadota</taxon>
        <taxon>Gammaproteobacteria</taxon>
        <taxon>Lysobacterales</taxon>
        <taxon>Rhodanobacteraceae</taxon>
        <taxon>Luteibacter</taxon>
    </lineage>
</organism>
<proteinExistence type="predicted"/>
<sequence length="352" mass="37966">MSAGTASDAALDALFVPFSTGELTLPADENLLFLRARDGFPLRERKRAGWLMQQSFKPAADALAASGFQVTADLPERRFRVVLVLPTRQREESRALFAQAMAHVGEGGIVVASVANTEGAKTAEADLARLAGHVTTLSKHKCRVFWTRPGAVADASLQAAWLTLDEPLSVAEGRFVSRRGLFAWDRIDTASALLVDVLPNDLRGRVADLGAGFGYLACTAIERCAGITSVDLYEAEARALEPARRNLADAVTRAGRAVATHVRWHDVTHGIDEGYDAIVSNPPFHQGRADDPTLGRAFIAAAARGLAAQGSFWMVANRHLAYEATLDACFASVRTVVEQGGFKVFEARNPRR</sequence>
<keyword evidence="2" id="KW-0698">rRNA processing</keyword>
<dbReference type="InterPro" id="IPR046977">
    <property type="entry name" value="RsmC/RlmG"/>
</dbReference>
<dbReference type="PANTHER" id="PTHR47816">
    <property type="entry name" value="RIBOSOMAL RNA SMALL SUBUNIT METHYLTRANSFERASE C"/>
    <property type="match status" value="1"/>
</dbReference>
<evidence type="ECO:0000313" key="7">
    <source>
        <dbReference type="EMBL" id="URL60016.1"/>
    </source>
</evidence>
<name>A0ABY4TBC7_9GAMM</name>
<evidence type="ECO:0000256" key="2">
    <source>
        <dbReference type="ARBA" id="ARBA00022552"/>
    </source>
</evidence>
<evidence type="ECO:0000313" key="8">
    <source>
        <dbReference type="Proteomes" id="UP001056681"/>
    </source>
</evidence>
<dbReference type="GO" id="GO:0008168">
    <property type="term" value="F:methyltransferase activity"/>
    <property type="evidence" value="ECO:0007669"/>
    <property type="project" value="UniProtKB-KW"/>
</dbReference>
<keyword evidence="4" id="KW-0808">Transferase</keyword>
<protein>
    <submittedName>
        <fullName evidence="7">Class I SAM-dependent methyltransferase</fullName>
    </submittedName>
</protein>
<dbReference type="InterPro" id="IPR007848">
    <property type="entry name" value="Small_mtfrase_dom"/>
</dbReference>
<evidence type="ECO:0000256" key="4">
    <source>
        <dbReference type="ARBA" id="ARBA00022679"/>
    </source>
</evidence>